<protein>
    <submittedName>
        <fullName evidence="1">Uncharacterized protein</fullName>
    </submittedName>
</protein>
<accession>A0A4Z1NLX5</accession>
<keyword evidence="2" id="KW-1185">Reference proteome</keyword>
<dbReference type="AlphaFoldDB" id="A0A4Z1NLX5"/>
<evidence type="ECO:0000313" key="2">
    <source>
        <dbReference type="Proteomes" id="UP000298493"/>
    </source>
</evidence>
<dbReference type="Proteomes" id="UP000298493">
    <property type="component" value="Unassembled WGS sequence"/>
</dbReference>
<organism evidence="1 2">
    <name type="scientific">Venturia nashicola</name>
    <dbReference type="NCBI Taxonomy" id="86259"/>
    <lineage>
        <taxon>Eukaryota</taxon>
        <taxon>Fungi</taxon>
        <taxon>Dikarya</taxon>
        <taxon>Ascomycota</taxon>
        <taxon>Pezizomycotina</taxon>
        <taxon>Dothideomycetes</taxon>
        <taxon>Pleosporomycetidae</taxon>
        <taxon>Venturiales</taxon>
        <taxon>Venturiaceae</taxon>
        <taxon>Venturia</taxon>
    </lineage>
</organism>
<evidence type="ECO:0000313" key="1">
    <source>
        <dbReference type="EMBL" id="TID15114.1"/>
    </source>
</evidence>
<name>A0A4Z1NLX5_9PEZI</name>
<proteinExistence type="predicted"/>
<dbReference type="EMBL" id="SNSC02000021">
    <property type="protein sequence ID" value="TID15114.1"/>
    <property type="molecule type" value="Genomic_DNA"/>
</dbReference>
<gene>
    <name evidence="1" type="ORF">E6O75_ATG08367</name>
</gene>
<comment type="caution">
    <text evidence="1">The sequence shown here is derived from an EMBL/GenBank/DDBJ whole genome shotgun (WGS) entry which is preliminary data.</text>
</comment>
<reference evidence="1 2" key="1">
    <citation type="submission" date="2019-04" db="EMBL/GenBank/DDBJ databases">
        <title>High contiguity whole genome sequence and gene annotation resource for two Venturia nashicola isolates.</title>
        <authorList>
            <person name="Prokchorchik M."/>
            <person name="Won K."/>
            <person name="Lee Y."/>
            <person name="Choi E.D."/>
            <person name="Segonzac C."/>
            <person name="Sohn K.H."/>
        </authorList>
    </citation>
    <scope>NUCLEOTIDE SEQUENCE [LARGE SCALE GENOMIC DNA]</scope>
    <source>
        <strain evidence="1 2">PRI2</strain>
    </source>
</reference>
<sequence>MAGNIGLIRQQVVHVVKPEIGLYYPYANTLHDSCERYNARELKNRNLIRRARWAGEERPGDIERRLGQELRGYGAKYKTPQMYCYDGSYLLIVQFRAATAADILDANYPINYIVIPRSSEIEGHCSIRKAKYRLLAHRVRRCLGLIAPPLTIGAYRREFQYFSGLPYWRSHAGIFEELTVEGVTYQQVLDQHNMAWMWTYNGVGKHWDTHTLKGVP</sequence>